<dbReference type="GO" id="GO:0038023">
    <property type="term" value="F:signaling receptor activity"/>
    <property type="evidence" value="ECO:0000318"/>
    <property type="project" value="GO_Central"/>
</dbReference>
<dbReference type="InterPro" id="IPR013783">
    <property type="entry name" value="Ig-like_fold"/>
</dbReference>
<dbReference type="InParanoid" id="A0A3Q2HYG6"/>
<dbReference type="SMR" id="A0A3Q2HYG6"/>
<dbReference type="Ensembl" id="ENSECAT00000044248.2">
    <property type="protein sequence ID" value="ENSECAP00000039545.1"/>
    <property type="gene ID" value="ENSECAG00000035119.2"/>
</dbReference>
<dbReference type="GO" id="GO:0009986">
    <property type="term" value="C:cell surface"/>
    <property type="evidence" value="ECO:0000318"/>
    <property type="project" value="GO_Central"/>
</dbReference>
<reference evidence="4" key="3">
    <citation type="submission" date="2025-09" db="UniProtKB">
        <authorList>
            <consortium name="Ensembl"/>
        </authorList>
    </citation>
    <scope>IDENTIFICATION</scope>
    <source>
        <strain evidence="4">Thoroughbred</strain>
    </source>
</reference>
<dbReference type="InterPro" id="IPR052314">
    <property type="entry name" value="Immune_rcpt_domain"/>
</dbReference>
<reference evidence="4" key="2">
    <citation type="submission" date="2025-08" db="UniProtKB">
        <authorList>
            <consortium name="Ensembl"/>
        </authorList>
    </citation>
    <scope>IDENTIFICATION</scope>
    <source>
        <strain evidence="4">Thoroughbred</strain>
    </source>
</reference>
<keyword evidence="5" id="KW-1185">Reference proteome</keyword>
<evidence type="ECO:0000313" key="4">
    <source>
        <dbReference type="Ensembl" id="ENSECAP00000039545.1"/>
    </source>
</evidence>
<dbReference type="Proteomes" id="UP000002281">
    <property type="component" value="Chromosome 20"/>
</dbReference>
<reference evidence="4 5" key="1">
    <citation type="journal article" date="2009" name="Science">
        <title>Genome sequence, comparative analysis, and population genetics of the domestic horse.</title>
        <authorList>
            <consortium name="Broad Institute Genome Sequencing Platform"/>
            <consortium name="Broad Institute Whole Genome Assembly Team"/>
            <person name="Wade C.M."/>
            <person name="Giulotto E."/>
            <person name="Sigurdsson S."/>
            <person name="Zoli M."/>
            <person name="Gnerre S."/>
            <person name="Imsland F."/>
            <person name="Lear T.L."/>
            <person name="Adelson D.L."/>
            <person name="Bailey E."/>
            <person name="Bellone R.R."/>
            <person name="Bloecker H."/>
            <person name="Distl O."/>
            <person name="Edgar R.C."/>
            <person name="Garber M."/>
            <person name="Leeb T."/>
            <person name="Mauceli E."/>
            <person name="MacLeod J.N."/>
            <person name="Penedo M.C.T."/>
            <person name="Raison J.M."/>
            <person name="Sharpe T."/>
            <person name="Vogel J."/>
            <person name="Andersson L."/>
            <person name="Antczak D.F."/>
            <person name="Biagi T."/>
            <person name="Binns M.M."/>
            <person name="Chowdhary B.P."/>
            <person name="Coleman S.J."/>
            <person name="Della Valle G."/>
            <person name="Fryc S."/>
            <person name="Guerin G."/>
            <person name="Hasegawa T."/>
            <person name="Hill E.W."/>
            <person name="Jurka J."/>
            <person name="Kiialainen A."/>
            <person name="Lindgren G."/>
            <person name="Liu J."/>
            <person name="Magnani E."/>
            <person name="Mickelson J.R."/>
            <person name="Murray J."/>
            <person name="Nergadze S.G."/>
            <person name="Onofrio R."/>
            <person name="Pedroni S."/>
            <person name="Piras M.F."/>
            <person name="Raudsepp T."/>
            <person name="Rocchi M."/>
            <person name="Roeed K.H."/>
            <person name="Ryder O.A."/>
            <person name="Searle S."/>
            <person name="Skow L."/>
            <person name="Swinburne J.E."/>
            <person name="Syvaenen A.C."/>
            <person name="Tozaki T."/>
            <person name="Valberg S.J."/>
            <person name="Vaudin M."/>
            <person name="White J.R."/>
            <person name="Zody M.C."/>
            <person name="Lander E.S."/>
            <person name="Lindblad-Toh K."/>
        </authorList>
    </citation>
    <scope>NUCLEOTIDE SEQUENCE [LARGE SCALE GENOMIC DNA]</scope>
    <source>
        <strain evidence="4 5">Thoroughbred</strain>
    </source>
</reference>
<evidence type="ECO:0008006" key="6">
    <source>
        <dbReference type="Google" id="ProtNLM"/>
    </source>
</evidence>
<dbReference type="PANTHER" id="PTHR16423">
    <property type="entry name" value="TREM-LIKE TRANSCRIPT PROTEIN"/>
    <property type="match status" value="1"/>
</dbReference>
<proteinExistence type="predicted"/>
<dbReference type="Gene3D" id="2.60.40.10">
    <property type="entry name" value="Immunoglobulins"/>
    <property type="match status" value="1"/>
</dbReference>
<keyword evidence="2" id="KW-1015">Disulfide bond</keyword>
<sequence length="281" mass="30112">MQPPGQEVPAPPGDLRVLRADLVSDIPESLPASASPFPGSWRWAETARALADEVKGRETERSGATSYFHPGSAAWGWGGQGTQAAATVPGCPAGQGRAPCKAEMLPAAGDSPRGPPPSCCPLNTPCRPPIYPIKAFPFSILCHDVPGHLGRVRPSVWVCLSQNHPVLLAPCARAQGEGNMAWEAPHLPLVLLLLSSGSQARNSRHEVVWAVQGQAISVKCQSSPQEGEYKQKIWCKETTSGTCSPLVSSSKPREMAQEPPYFMWDNPAAGFFIVIMIDEDF</sequence>
<dbReference type="PANTHER" id="PTHR16423:SF7">
    <property type="entry name" value="NATURAL CYTOTOXICITY TRIGGERING RECEPTOR 2"/>
    <property type="match status" value="1"/>
</dbReference>
<dbReference type="PaxDb" id="9796-ENSECAP00000039545"/>
<keyword evidence="3" id="KW-0393">Immunoglobulin domain</keyword>
<evidence type="ECO:0000256" key="1">
    <source>
        <dbReference type="ARBA" id="ARBA00022729"/>
    </source>
</evidence>
<evidence type="ECO:0000256" key="3">
    <source>
        <dbReference type="ARBA" id="ARBA00023319"/>
    </source>
</evidence>
<accession>A0A3Q2HYG6</accession>
<dbReference type="GeneTree" id="ENSGT00940000153835"/>
<keyword evidence="1" id="KW-0732">Signal</keyword>
<dbReference type="Bgee" id="ENSECAG00000035119">
    <property type="expression patterns" value="Expressed in bone marrow and 4 other cell types or tissues"/>
</dbReference>
<organism evidence="4 5">
    <name type="scientific">Equus caballus</name>
    <name type="common">Horse</name>
    <dbReference type="NCBI Taxonomy" id="9796"/>
    <lineage>
        <taxon>Eukaryota</taxon>
        <taxon>Metazoa</taxon>
        <taxon>Chordata</taxon>
        <taxon>Craniata</taxon>
        <taxon>Vertebrata</taxon>
        <taxon>Euteleostomi</taxon>
        <taxon>Mammalia</taxon>
        <taxon>Eutheria</taxon>
        <taxon>Laurasiatheria</taxon>
        <taxon>Perissodactyla</taxon>
        <taxon>Equidae</taxon>
        <taxon>Equus</taxon>
    </lineage>
</organism>
<name>A0A3Q2HYG6_HORSE</name>
<protein>
    <recommendedName>
        <fullName evidence="6">Ig-like domain-containing protein</fullName>
    </recommendedName>
</protein>
<dbReference type="AlphaFoldDB" id="A0A3Q2HYG6"/>
<evidence type="ECO:0000313" key="5">
    <source>
        <dbReference type="Proteomes" id="UP000002281"/>
    </source>
</evidence>
<evidence type="ECO:0000256" key="2">
    <source>
        <dbReference type="ARBA" id="ARBA00023157"/>
    </source>
</evidence>